<dbReference type="Pfam" id="PF13460">
    <property type="entry name" value="NAD_binding_10"/>
    <property type="match status" value="1"/>
</dbReference>
<dbReference type="AlphaFoldDB" id="A0A2A4X5X8"/>
<reference evidence="3" key="1">
    <citation type="submission" date="2017-08" db="EMBL/GenBank/DDBJ databases">
        <title>A dynamic microbial community with high functional redundancy inhabits the cold, oxic subseafloor aquifer.</title>
        <authorList>
            <person name="Tully B.J."/>
            <person name="Wheat C.G."/>
            <person name="Glazer B.T."/>
            <person name="Huber J.A."/>
        </authorList>
    </citation>
    <scope>NUCLEOTIDE SEQUENCE [LARGE SCALE GENOMIC DNA]</scope>
</reference>
<name>A0A2A4X5X8_9GAMM</name>
<dbReference type="InterPro" id="IPR036291">
    <property type="entry name" value="NAD(P)-bd_dom_sf"/>
</dbReference>
<accession>A0A2A4X5X8</accession>
<protein>
    <recommendedName>
        <fullName evidence="1">NAD(P)-binding domain-containing protein</fullName>
    </recommendedName>
</protein>
<dbReference type="PANTHER" id="PTHR12126">
    <property type="entry name" value="NADH-UBIQUINONE OXIDOREDUCTASE 39 KDA SUBUNIT-RELATED"/>
    <property type="match status" value="1"/>
</dbReference>
<dbReference type="SUPFAM" id="SSF51735">
    <property type="entry name" value="NAD(P)-binding Rossmann-fold domains"/>
    <property type="match status" value="1"/>
</dbReference>
<dbReference type="Proteomes" id="UP000218767">
    <property type="component" value="Unassembled WGS sequence"/>
</dbReference>
<evidence type="ECO:0000313" key="2">
    <source>
        <dbReference type="EMBL" id="PCI77711.1"/>
    </source>
</evidence>
<sequence>MKIAITGANSSVGLNLLNHIVSATEISVIAGVRSDRAMQSLPSSPQVDPRIISYQDPSKLAAALEGADCIVHLAGILIENKNTSYASANVDATEAVVKAAQLLGAKHMVFISVVGAGKDSSNAYFRSKGLAEELVKKSGLPASIIRTPILLGPNTAGASSLIGAATQAKTKILGGGKYSMRPLDIDDLNQAILNCCNSGSTEAKLYELVGPEPISYRDLIQKAASMMNNKVEIGSVPVAIAKLVAAISSRVKGGGITPTVIDVITMDEVVDSNADGALNITLTPLQDTLKKILEHKKSK</sequence>
<feature type="domain" description="NAD(P)-binding" evidence="1">
    <location>
        <begin position="7"/>
        <end position="155"/>
    </location>
</feature>
<dbReference type="Gene3D" id="3.40.50.720">
    <property type="entry name" value="NAD(P)-binding Rossmann-like Domain"/>
    <property type="match status" value="1"/>
</dbReference>
<dbReference type="GO" id="GO:0044877">
    <property type="term" value="F:protein-containing complex binding"/>
    <property type="evidence" value="ECO:0007669"/>
    <property type="project" value="TreeGrafter"/>
</dbReference>
<gene>
    <name evidence="2" type="ORF">COB20_07275</name>
</gene>
<dbReference type="EMBL" id="NVUL01000043">
    <property type="protein sequence ID" value="PCI77711.1"/>
    <property type="molecule type" value="Genomic_DNA"/>
</dbReference>
<dbReference type="InterPro" id="IPR016040">
    <property type="entry name" value="NAD(P)-bd_dom"/>
</dbReference>
<proteinExistence type="predicted"/>
<evidence type="ECO:0000313" key="3">
    <source>
        <dbReference type="Proteomes" id="UP000218767"/>
    </source>
</evidence>
<evidence type="ECO:0000259" key="1">
    <source>
        <dbReference type="Pfam" id="PF13460"/>
    </source>
</evidence>
<dbReference type="PANTHER" id="PTHR12126:SF11">
    <property type="entry name" value="NADH DEHYDROGENASE [UBIQUINONE] 1 ALPHA SUBCOMPLEX SUBUNIT 9, MITOCHONDRIAL"/>
    <property type="match status" value="1"/>
</dbReference>
<comment type="caution">
    <text evidence="2">The sequence shown here is derived from an EMBL/GenBank/DDBJ whole genome shotgun (WGS) entry which is preliminary data.</text>
</comment>
<dbReference type="InterPro" id="IPR051207">
    <property type="entry name" value="ComplexI_NDUFA9_subunit"/>
</dbReference>
<organism evidence="2 3">
    <name type="scientific">SAR86 cluster bacterium</name>
    <dbReference type="NCBI Taxonomy" id="2030880"/>
    <lineage>
        <taxon>Bacteria</taxon>
        <taxon>Pseudomonadati</taxon>
        <taxon>Pseudomonadota</taxon>
        <taxon>Gammaproteobacteria</taxon>
        <taxon>SAR86 cluster</taxon>
    </lineage>
</organism>